<proteinExistence type="predicted"/>
<evidence type="ECO:0000313" key="2">
    <source>
        <dbReference type="Proteomes" id="UP000000844"/>
    </source>
</evidence>
<gene>
    <name evidence="1" type="ordered locus">Snas_2499</name>
</gene>
<reference evidence="1 2" key="1">
    <citation type="journal article" date="2009" name="Stand. Genomic Sci.">
        <title>Complete genome sequence of Stackebrandtia nassauensis type strain (LLR-40K-21).</title>
        <authorList>
            <person name="Munk C."/>
            <person name="Lapidus A."/>
            <person name="Copeland A."/>
            <person name="Jando M."/>
            <person name="Mayilraj S."/>
            <person name="Glavina Del Rio T."/>
            <person name="Nolan M."/>
            <person name="Chen F."/>
            <person name="Lucas S."/>
            <person name="Tice H."/>
            <person name="Cheng J.F."/>
            <person name="Han C."/>
            <person name="Detter J.C."/>
            <person name="Bruce D."/>
            <person name="Goodwin L."/>
            <person name="Chain P."/>
            <person name="Pitluck S."/>
            <person name="Goker M."/>
            <person name="Ovchinikova G."/>
            <person name="Pati A."/>
            <person name="Ivanova N."/>
            <person name="Mavromatis K."/>
            <person name="Chen A."/>
            <person name="Palaniappan K."/>
            <person name="Land M."/>
            <person name="Hauser L."/>
            <person name="Chang Y.J."/>
            <person name="Jeffries C.D."/>
            <person name="Bristow J."/>
            <person name="Eisen J.A."/>
            <person name="Markowitz V."/>
            <person name="Hugenholtz P."/>
            <person name="Kyrpides N.C."/>
            <person name="Klenk H.P."/>
        </authorList>
    </citation>
    <scope>NUCLEOTIDE SEQUENCE [LARGE SCALE GENOMIC DNA]</scope>
    <source>
        <strain evidence="2">DSM 44728 / CIP 108903 / NRRL B-16338 / NBRC 102104 / LLR-40K-21</strain>
    </source>
</reference>
<dbReference type="OrthoDB" id="5188961at2"/>
<accession>D3Q501</accession>
<organism evidence="1 2">
    <name type="scientific">Stackebrandtia nassauensis (strain DSM 44728 / CIP 108903 / NRRL B-16338 / NBRC 102104 / LLR-40K-21)</name>
    <dbReference type="NCBI Taxonomy" id="446470"/>
    <lineage>
        <taxon>Bacteria</taxon>
        <taxon>Bacillati</taxon>
        <taxon>Actinomycetota</taxon>
        <taxon>Actinomycetes</taxon>
        <taxon>Glycomycetales</taxon>
        <taxon>Glycomycetaceae</taxon>
        <taxon>Stackebrandtia</taxon>
    </lineage>
</organism>
<dbReference type="eggNOG" id="ENOG5032EQ4">
    <property type="taxonomic scope" value="Bacteria"/>
</dbReference>
<dbReference type="Proteomes" id="UP000000844">
    <property type="component" value="Chromosome"/>
</dbReference>
<dbReference type="AlphaFoldDB" id="D3Q501"/>
<dbReference type="STRING" id="446470.Snas_2499"/>
<evidence type="ECO:0000313" key="1">
    <source>
        <dbReference type="EMBL" id="ADD42181.1"/>
    </source>
</evidence>
<name>D3Q501_STANL</name>
<keyword evidence="2" id="KW-1185">Reference proteome</keyword>
<protein>
    <submittedName>
        <fullName evidence="1">Uncharacterized protein</fullName>
    </submittedName>
</protein>
<dbReference type="KEGG" id="sna:Snas_2499"/>
<dbReference type="HOGENOM" id="CLU_086002_1_0_11"/>
<sequence>MTVPVLLSARLVPWLRAWRAGMTSLDDVVEAMTSEGMSGVEQIVVTEAEIGPGATLTEGFSRLSGVDTEDIRLVLAVPGDARGLPTAGPFAAAALTAGEAVVAGRNGLVPERRAHTSGSGSTWETVLWHHFELDAVPVPADLVSPGEADASLTQALRAATKVLSDLDVAAWNPELGRALAGARTDSGRQLPPGFDTRSRRLYARAVMLERVLRVADSDAMGGAVTAHEAAARLEALRGLAASCRTAIGAACHARLHCGDR</sequence>
<dbReference type="EMBL" id="CP001778">
    <property type="protein sequence ID" value="ADD42181.1"/>
    <property type="molecule type" value="Genomic_DNA"/>
</dbReference>